<dbReference type="PROSITE" id="PS50887">
    <property type="entry name" value="GGDEF"/>
    <property type="match status" value="1"/>
</dbReference>
<dbReference type="NCBIfam" id="TIGR00254">
    <property type="entry name" value="GGDEF"/>
    <property type="match status" value="1"/>
</dbReference>
<evidence type="ECO:0000256" key="1">
    <source>
        <dbReference type="SAM" id="Phobius"/>
    </source>
</evidence>
<proteinExistence type="predicted"/>
<sequence length="547" mass="61300">MAPHEPSLSVPVSHNGKRRRLIVIVWMFAAMVVGLFLFAYASITLLSAGRAYVQGEGLWSKGQKDAIYALSRYALYANDADYQTYLTALAVNQGDRIARLELEKAEPDLHVAHAGFVQGRNHPDDIPGMIFLFRQMRNVPEIDKAIHLWTQADQHLEMLTQVGTRIRSIANTRALTKEESQGFLSQLHDINAQLTPLEDGFSSTLGDVARKFTFLILLVMFVLVSVLLAGAYLFSRRLVLQFEAVQDTLQAGKKQLEDVLQFAPLPILITQSSDESVVYINDPALVQFQVNRADMGSMRARDFYVDSADRDRLIAAAQGTGTVRGLELHLKDAQGKPFWAQYSSQRIRYDGQDCLMTALVNIDEKRRVHDDLHYRAYHDELTCLPNRAMFMDALKRTLGRMERKNGMCSILFIDLDHFKAVNDQLGHEMGDLLLQQVAQRIQACVRASDLVARLAGDEFVVLIEEHEGADDARGIAQKILGALGRDYSLSGNTARVTASIGISRYPHDGVELNRLLTSADLAMYQAKTQGKNNVQFYRREDSSQLPG</sequence>
<dbReference type="Pfam" id="PF00990">
    <property type="entry name" value="GGDEF"/>
    <property type="match status" value="1"/>
</dbReference>
<dbReference type="CDD" id="cd01949">
    <property type="entry name" value="GGDEF"/>
    <property type="match status" value="1"/>
</dbReference>
<dbReference type="Gene3D" id="3.30.70.270">
    <property type="match status" value="1"/>
</dbReference>
<dbReference type="STRING" id="1484693.RS694_04825"/>
<name>A0A1P8K7D4_9BURK</name>
<dbReference type="Proteomes" id="UP000186110">
    <property type="component" value="Chromosome"/>
</dbReference>
<reference evidence="3 4" key="1">
    <citation type="submission" date="2017-01" db="EMBL/GenBank/DDBJ databases">
        <authorList>
            <person name="Mah S.A."/>
            <person name="Swanson W.J."/>
            <person name="Moy G.W."/>
            <person name="Vacquier V.D."/>
        </authorList>
    </citation>
    <scope>NUCLEOTIDE SEQUENCE [LARGE SCALE GENOMIC DNA]</scope>
    <source>
        <strain evidence="3 4">DSM 22694</strain>
    </source>
</reference>
<dbReference type="RefSeq" id="WP_029705433.1">
    <property type="nucleotide sequence ID" value="NZ_CP019239.1"/>
</dbReference>
<gene>
    <name evidence="3" type="ORF">RS694_04825</name>
</gene>
<accession>A0A1P8K7D4</accession>
<dbReference type="AlphaFoldDB" id="A0A1P8K7D4"/>
<dbReference type="SMART" id="SM00267">
    <property type="entry name" value="GGDEF"/>
    <property type="match status" value="1"/>
</dbReference>
<evidence type="ECO:0000313" key="4">
    <source>
        <dbReference type="Proteomes" id="UP000186110"/>
    </source>
</evidence>
<protein>
    <recommendedName>
        <fullName evidence="2">GGDEF domain-containing protein</fullName>
    </recommendedName>
</protein>
<keyword evidence="1" id="KW-1133">Transmembrane helix</keyword>
<organism evidence="3 4">
    <name type="scientific">Rhodoferax saidenbachensis</name>
    <dbReference type="NCBI Taxonomy" id="1484693"/>
    <lineage>
        <taxon>Bacteria</taxon>
        <taxon>Pseudomonadati</taxon>
        <taxon>Pseudomonadota</taxon>
        <taxon>Betaproteobacteria</taxon>
        <taxon>Burkholderiales</taxon>
        <taxon>Comamonadaceae</taxon>
        <taxon>Rhodoferax</taxon>
    </lineage>
</organism>
<dbReference type="SUPFAM" id="SSF55073">
    <property type="entry name" value="Nucleotide cyclase"/>
    <property type="match status" value="1"/>
</dbReference>
<dbReference type="EMBL" id="CP019239">
    <property type="protein sequence ID" value="APW41932.1"/>
    <property type="molecule type" value="Genomic_DNA"/>
</dbReference>
<dbReference type="Gene3D" id="3.30.450.20">
    <property type="entry name" value="PAS domain"/>
    <property type="match status" value="1"/>
</dbReference>
<keyword evidence="1" id="KW-0812">Transmembrane</keyword>
<dbReference type="InterPro" id="IPR035965">
    <property type="entry name" value="PAS-like_dom_sf"/>
</dbReference>
<dbReference type="SUPFAM" id="SSF55785">
    <property type="entry name" value="PYP-like sensor domain (PAS domain)"/>
    <property type="match status" value="1"/>
</dbReference>
<dbReference type="InterPro" id="IPR029787">
    <property type="entry name" value="Nucleotide_cyclase"/>
</dbReference>
<dbReference type="FunFam" id="3.30.70.270:FF:000001">
    <property type="entry name" value="Diguanylate cyclase domain protein"/>
    <property type="match status" value="1"/>
</dbReference>
<keyword evidence="1" id="KW-0472">Membrane</keyword>
<dbReference type="KEGG" id="rsb:RS694_04825"/>
<evidence type="ECO:0000259" key="2">
    <source>
        <dbReference type="PROSITE" id="PS50887"/>
    </source>
</evidence>
<dbReference type="InterPro" id="IPR052155">
    <property type="entry name" value="Biofilm_reg_signaling"/>
</dbReference>
<dbReference type="PANTHER" id="PTHR44757:SF2">
    <property type="entry name" value="BIOFILM ARCHITECTURE MAINTENANCE PROTEIN MBAA"/>
    <property type="match status" value="1"/>
</dbReference>
<dbReference type="eggNOG" id="COG5001">
    <property type="taxonomic scope" value="Bacteria"/>
</dbReference>
<dbReference type="InterPro" id="IPR043128">
    <property type="entry name" value="Rev_trsase/Diguanyl_cyclase"/>
</dbReference>
<feature type="transmembrane region" description="Helical" evidence="1">
    <location>
        <begin position="212"/>
        <end position="234"/>
    </location>
</feature>
<feature type="domain" description="GGDEF" evidence="2">
    <location>
        <begin position="406"/>
        <end position="539"/>
    </location>
</feature>
<dbReference type="InterPro" id="IPR000160">
    <property type="entry name" value="GGDEF_dom"/>
</dbReference>
<dbReference type="GO" id="GO:0003824">
    <property type="term" value="F:catalytic activity"/>
    <property type="evidence" value="ECO:0007669"/>
    <property type="project" value="UniProtKB-ARBA"/>
</dbReference>
<keyword evidence="4" id="KW-1185">Reference proteome</keyword>
<feature type="transmembrane region" description="Helical" evidence="1">
    <location>
        <begin position="21"/>
        <end position="43"/>
    </location>
</feature>
<dbReference type="PANTHER" id="PTHR44757">
    <property type="entry name" value="DIGUANYLATE CYCLASE DGCP"/>
    <property type="match status" value="1"/>
</dbReference>
<evidence type="ECO:0000313" key="3">
    <source>
        <dbReference type="EMBL" id="APW41932.1"/>
    </source>
</evidence>